<dbReference type="PANTHER" id="PTHR28680">
    <property type="entry name" value="CENTROMERE PROTEIN X"/>
    <property type="match status" value="1"/>
</dbReference>
<dbReference type="InterPro" id="IPR009072">
    <property type="entry name" value="Histone-fold"/>
</dbReference>
<dbReference type="AlphaFoldDB" id="A0A1Q3AHN5"/>
<dbReference type="Gene3D" id="1.10.20.10">
    <property type="entry name" value="Histone, subunit A"/>
    <property type="match status" value="1"/>
</dbReference>
<evidence type="ECO:0000256" key="2">
    <source>
        <dbReference type="ARBA" id="ARBA00009359"/>
    </source>
</evidence>
<dbReference type="GO" id="GO:0071821">
    <property type="term" value="C:FANCM-MHF complex"/>
    <property type="evidence" value="ECO:0007669"/>
    <property type="project" value="TreeGrafter"/>
</dbReference>
<comment type="subcellular location">
    <subcellularLocation>
        <location evidence="1">Nucleus</location>
    </subcellularLocation>
</comment>
<dbReference type="PANTHER" id="PTHR28680:SF1">
    <property type="entry name" value="CENTROMERE PROTEIN X"/>
    <property type="match status" value="1"/>
</dbReference>
<reference evidence="7 8" key="1">
    <citation type="submission" date="2016-08" db="EMBL/GenBank/DDBJ databases">
        <title>Draft genome sequence of allopolyploid Zygosaccharomyces rouxii.</title>
        <authorList>
            <person name="Watanabe J."/>
            <person name="Uehara K."/>
            <person name="Mogi Y."/>
            <person name="Tsukioka Y."/>
        </authorList>
    </citation>
    <scope>NUCLEOTIDE SEQUENCE [LARGE SCALE GENOMIC DNA]</scope>
    <source>
        <strain evidence="7 8">NBRC 110957</strain>
    </source>
</reference>
<comment type="caution">
    <text evidence="7">The sequence shown here is derived from an EMBL/GenBank/DDBJ whole genome shotgun (WGS) entry which is preliminary data.</text>
</comment>
<dbReference type="GO" id="GO:0003677">
    <property type="term" value="F:DNA binding"/>
    <property type="evidence" value="ECO:0007669"/>
    <property type="project" value="UniProtKB-KW"/>
</dbReference>
<dbReference type="GO" id="GO:0006281">
    <property type="term" value="P:DNA repair"/>
    <property type="evidence" value="ECO:0007669"/>
    <property type="project" value="UniProtKB-KW"/>
</dbReference>
<evidence type="ECO:0000256" key="6">
    <source>
        <dbReference type="ARBA" id="ARBA00023242"/>
    </source>
</evidence>
<protein>
    <submittedName>
        <fullName evidence="7">Uncharacterized protein</fullName>
    </submittedName>
</protein>
<evidence type="ECO:0000313" key="7">
    <source>
        <dbReference type="EMBL" id="GAV55175.1"/>
    </source>
</evidence>
<evidence type="ECO:0000313" key="8">
    <source>
        <dbReference type="Proteomes" id="UP000187013"/>
    </source>
</evidence>
<organism evidence="7 8">
    <name type="scientific">Zygosaccharomyces rouxii</name>
    <dbReference type="NCBI Taxonomy" id="4956"/>
    <lineage>
        <taxon>Eukaryota</taxon>
        <taxon>Fungi</taxon>
        <taxon>Dikarya</taxon>
        <taxon>Ascomycota</taxon>
        <taxon>Saccharomycotina</taxon>
        <taxon>Saccharomycetes</taxon>
        <taxon>Saccharomycetales</taxon>
        <taxon>Saccharomycetaceae</taxon>
        <taxon>Zygosaccharomyces</taxon>
    </lineage>
</organism>
<dbReference type="GO" id="GO:0051382">
    <property type="term" value="P:kinetochore assembly"/>
    <property type="evidence" value="ECO:0007669"/>
    <property type="project" value="InterPro"/>
</dbReference>
<proteinExistence type="inferred from homology"/>
<dbReference type="OrthoDB" id="2500381at2759"/>
<dbReference type="CDD" id="cd22921">
    <property type="entry name" value="HFD_CENP-X"/>
    <property type="match status" value="1"/>
</dbReference>
<dbReference type="GO" id="GO:0000712">
    <property type="term" value="P:resolution of meiotic recombination intermediates"/>
    <property type="evidence" value="ECO:0007669"/>
    <property type="project" value="TreeGrafter"/>
</dbReference>
<name>A0A1Q3AHN5_ZYGRO</name>
<dbReference type="GO" id="GO:0046982">
    <property type="term" value="F:protein heterodimerization activity"/>
    <property type="evidence" value="ECO:0007669"/>
    <property type="project" value="InterPro"/>
</dbReference>
<dbReference type="Proteomes" id="UP000187013">
    <property type="component" value="Unassembled WGS sequence"/>
</dbReference>
<comment type="similarity">
    <text evidence="2">Belongs to the CENP-X/MHF2 family.</text>
</comment>
<keyword evidence="5" id="KW-0234">DNA repair</keyword>
<gene>
    <name evidence="7" type="ORF">ZYGR_0AS04990</name>
</gene>
<dbReference type="Pfam" id="PF09415">
    <property type="entry name" value="CENP-X"/>
    <property type="match status" value="1"/>
</dbReference>
<sequence>MDLLLLLEYVKPNMLLKSITLSSPVSISSLNATVASVKLPIEIKMSLSLSKMGYLLCISDLFSNYIVTIWYTCNSFDQYDEQPNLLRKVQNIGHVDMSMVPKETIVRILKLQAFEHESTIITEETVTMLQKYLEVFVREAVQRSVANKDSHGEGNGEVQLNHEDLEKITGMLLLDM</sequence>
<accession>A0A1Q3AHN5</accession>
<keyword evidence="4" id="KW-0238">DNA-binding</keyword>
<evidence type="ECO:0000256" key="4">
    <source>
        <dbReference type="ARBA" id="ARBA00023125"/>
    </source>
</evidence>
<dbReference type="GO" id="GO:0031297">
    <property type="term" value="P:replication fork processing"/>
    <property type="evidence" value="ECO:0007669"/>
    <property type="project" value="TreeGrafter"/>
</dbReference>
<dbReference type="InterPro" id="IPR018552">
    <property type="entry name" value="CENP-X"/>
</dbReference>
<dbReference type="EMBL" id="BDGX01000045">
    <property type="protein sequence ID" value="GAV55175.1"/>
    <property type="molecule type" value="Genomic_DNA"/>
</dbReference>
<evidence type="ECO:0000256" key="1">
    <source>
        <dbReference type="ARBA" id="ARBA00004123"/>
    </source>
</evidence>
<evidence type="ECO:0000256" key="5">
    <source>
        <dbReference type="ARBA" id="ARBA00023204"/>
    </source>
</evidence>
<keyword evidence="6" id="KW-0539">Nucleus</keyword>
<keyword evidence="3" id="KW-0227">DNA damage</keyword>
<evidence type="ECO:0000256" key="3">
    <source>
        <dbReference type="ARBA" id="ARBA00022763"/>
    </source>
</evidence>